<evidence type="ECO:0008006" key="3">
    <source>
        <dbReference type="Google" id="ProtNLM"/>
    </source>
</evidence>
<dbReference type="InterPro" id="IPR011009">
    <property type="entry name" value="Kinase-like_dom_sf"/>
</dbReference>
<dbReference type="OrthoDB" id="4062651at2759"/>
<evidence type="ECO:0000313" key="1">
    <source>
        <dbReference type="EMBL" id="KAA8895834.1"/>
    </source>
</evidence>
<dbReference type="EMBL" id="VXIS01000241">
    <property type="protein sequence ID" value="KAA8895834.1"/>
    <property type="molecule type" value="Genomic_DNA"/>
</dbReference>
<accession>A0A5J5EL38</accession>
<sequence>MQMNRTNERANFKAEVQEFKDKLADAEKSFAAERTAFADERTAFANERTAFAEERTQWEKAKSQLEKALLAEKAAHKAVEVKLSPHLQTDALIDTSKADVWNQGIATNRVSAVEKPLPAAARTLPKVAKRAVSKLKDNVSLRAEADLYKPVCDLLDSLIAKTQGIVFDTHDTAYLNHLKPDITVSAPTILRPHGAYARLVMELKSRGVMLDASCRGQVLNYIYAQAKMQPFRTRFTALLSNIDENVFIVLDRKPDGSAHACAYLPVDFEQAVEFLVGLTIDERETPLHPYFSSGLGKIQQHLGLSTKSVVASFRLPKTPKTDDTWYWTAVGVQAARKKAEICVKRSTVDTKPTPFRDEIKILEAIAAVPGDRCPHLPILLFATHDSTEYGMLPVGRPVDLVVLNQTPGQTHQILRDVLAGMDWLHEHGWIHRDIRWDNIVLDRNSRGVLAGEVCGEYMGGWICVPPRLLADDAMHKPYIPEVGDDYHAMILLINTLLYPYSVRGFDSSKIGFAASDEHQSLCELWEWLGTSPVFNPYVIAAQNGDRKKLNDLPGFVGALGAAPLGSGELVVFGVPDVVVDSFDAGDGSTDTDDPLGSLPDRLAQTGIHGLD</sequence>
<dbReference type="Proteomes" id="UP000326924">
    <property type="component" value="Unassembled WGS sequence"/>
</dbReference>
<reference evidence="1 2" key="1">
    <citation type="submission" date="2019-09" db="EMBL/GenBank/DDBJ databases">
        <title>Draft genome of the ectomycorrhizal ascomycete Sphaerosporella brunnea.</title>
        <authorList>
            <consortium name="DOE Joint Genome Institute"/>
            <person name="Benucci G.M."/>
            <person name="Marozzi G."/>
            <person name="Antonielli L."/>
            <person name="Sanchez S."/>
            <person name="Marco P."/>
            <person name="Wang X."/>
            <person name="Falini L.B."/>
            <person name="Barry K."/>
            <person name="Haridas S."/>
            <person name="Lipzen A."/>
            <person name="Labutti K."/>
            <person name="Grigoriev I.V."/>
            <person name="Murat C."/>
            <person name="Martin F."/>
            <person name="Albertini E."/>
            <person name="Donnini D."/>
            <person name="Bonito G."/>
        </authorList>
    </citation>
    <scope>NUCLEOTIDE SEQUENCE [LARGE SCALE GENOMIC DNA]</scope>
    <source>
        <strain evidence="1 2">Sb_GMNB300</strain>
    </source>
</reference>
<proteinExistence type="predicted"/>
<dbReference type="InParanoid" id="A0A5J5EL38"/>
<keyword evidence="2" id="KW-1185">Reference proteome</keyword>
<protein>
    <recommendedName>
        <fullName evidence="3">Protein kinase domain-containing protein</fullName>
    </recommendedName>
</protein>
<evidence type="ECO:0000313" key="2">
    <source>
        <dbReference type="Proteomes" id="UP000326924"/>
    </source>
</evidence>
<gene>
    <name evidence="1" type="ORF">FN846DRAFT_893789</name>
</gene>
<dbReference type="AlphaFoldDB" id="A0A5J5EL38"/>
<comment type="caution">
    <text evidence="1">The sequence shown here is derived from an EMBL/GenBank/DDBJ whole genome shotgun (WGS) entry which is preliminary data.</text>
</comment>
<dbReference type="Gene3D" id="1.10.510.10">
    <property type="entry name" value="Transferase(Phosphotransferase) domain 1"/>
    <property type="match status" value="1"/>
</dbReference>
<dbReference type="SUPFAM" id="SSF56112">
    <property type="entry name" value="Protein kinase-like (PK-like)"/>
    <property type="match status" value="1"/>
</dbReference>
<name>A0A5J5EL38_9PEZI</name>
<organism evidence="1 2">
    <name type="scientific">Sphaerosporella brunnea</name>
    <dbReference type="NCBI Taxonomy" id="1250544"/>
    <lineage>
        <taxon>Eukaryota</taxon>
        <taxon>Fungi</taxon>
        <taxon>Dikarya</taxon>
        <taxon>Ascomycota</taxon>
        <taxon>Pezizomycotina</taxon>
        <taxon>Pezizomycetes</taxon>
        <taxon>Pezizales</taxon>
        <taxon>Pyronemataceae</taxon>
        <taxon>Sphaerosporella</taxon>
    </lineage>
</organism>